<accession>A0A1I7Y717</accession>
<proteinExistence type="predicted"/>
<organism evidence="2 3">
    <name type="scientific">Steinernema glaseri</name>
    <dbReference type="NCBI Taxonomy" id="37863"/>
    <lineage>
        <taxon>Eukaryota</taxon>
        <taxon>Metazoa</taxon>
        <taxon>Ecdysozoa</taxon>
        <taxon>Nematoda</taxon>
        <taxon>Chromadorea</taxon>
        <taxon>Rhabditida</taxon>
        <taxon>Tylenchina</taxon>
        <taxon>Panagrolaimomorpha</taxon>
        <taxon>Strongyloidoidea</taxon>
        <taxon>Steinernematidae</taxon>
        <taxon>Steinernema</taxon>
    </lineage>
</organism>
<dbReference type="Proteomes" id="UP000095287">
    <property type="component" value="Unplaced"/>
</dbReference>
<feature type="region of interest" description="Disordered" evidence="1">
    <location>
        <begin position="1"/>
        <end position="21"/>
    </location>
</feature>
<evidence type="ECO:0000313" key="2">
    <source>
        <dbReference type="Proteomes" id="UP000095287"/>
    </source>
</evidence>
<sequence length="77" mass="8247">MNAAAQRLTRADRRDKGSVPGAVSAEAVVRGTDKLRNVVMASSNGLGKRVTYTGAIYLFEKQTKRGVAGPRADFSLH</sequence>
<evidence type="ECO:0000256" key="1">
    <source>
        <dbReference type="SAM" id="MobiDB-lite"/>
    </source>
</evidence>
<protein>
    <submittedName>
        <fullName evidence="3">40S ribosomal protein S14</fullName>
    </submittedName>
</protein>
<name>A0A1I7Y717_9BILA</name>
<keyword evidence="2" id="KW-1185">Reference proteome</keyword>
<reference evidence="3" key="1">
    <citation type="submission" date="2016-11" db="UniProtKB">
        <authorList>
            <consortium name="WormBaseParasite"/>
        </authorList>
    </citation>
    <scope>IDENTIFICATION</scope>
</reference>
<dbReference type="WBParaSite" id="L893_g13392.t1">
    <property type="protein sequence ID" value="L893_g13392.t1"/>
    <property type="gene ID" value="L893_g13392"/>
</dbReference>
<dbReference type="AlphaFoldDB" id="A0A1I7Y717"/>
<evidence type="ECO:0000313" key="3">
    <source>
        <dbReference type="WBParaSite" id="L893_g13392.t1"/>
    </source>
</evidence>